<organism evidence="2 3">
    <name type="scientific">Ramlibacter albus</name>
    <dbReference type="NCBI Taxonomy" id="2079448"/>
    <lineage>
        <taxon>Bacteria</taxon>
        <taxon>Pseudomonadati</taxon>
        <taxon>Pseudomonadota</taxon>
        <taxon>Betaproteobacteria</taxon>
        <taxon>Burkholderiales</taxon>
        <taxon>Comamonadaceae</taxon>
        <taxon>Ramlibacter</taxon>
    </lineage>
</organism>
<dbReference type="Proteomes" id="UP000596827">
    <property type="component" value="Unassembled WGS sequence"/>
</dbReference>
<accession>A0A923S5D6</accession>
<comment type="caution">
    <text evidence="2">The sequence shown here is derived from an EMBL/GenBank/DDBJ whole genome shotgun (WGS) entry which is preliminary data.</text>
</comment>
<evidence type="ECO:0000256" key="1">
    <source>
        <dbReference type="SAM" id="Phobius"/>
    </source>
</evidence>
<feature type="transmembrane region" description="Helical" evidence="1">
    <location>
        <begin position="15"/>
        <end position="35"/>
    </location>
</feature>
<proteinExistence type="predicted"/>
<name>A0A923S5D6_9BURK</name>
<dbReference type="AlphaFoldDB" id="A0A923S5D6"/>
<evidence type="ECO:0000313" key="2">
    <source>
        <dbReference type="EMBL" id="MBC5768426.1"/>
    </source>
</evidence>
<keyword evidence="3" id="KW-1185">Reference proteome</keyword>
<keyword evidence="1" id="KW-0812">Transmembrane</keyword>
<dbReference type="EMBL" id="JACORU010000017">
    <property type="protein sequence ID" value="MBC5768426.1"/>
    <property type="molecule type" value="Genomic_DNA"/>
</dbReference>
<reference evidence="2" key="1">
    <citation type="submission" date="2020-08" db="EMBL/GenBank/DDBJ databases">
        <title>Ramlibacter sp. GTP1 16S ribosomal RNA gene genome sequencing and assembly.</title>
        <authorList>
            <person name="Kang M."/>
        </authorList>
    </citation>
    <scope>NUCLEOTIDE SEQUENCE</scope>
    <source>
        <strain evidence="2">GTP1</strain>
    </source>
</reference>
<evidence type="ECO:0000313" key="3">
    <source>
        <dbReference type="Proteomes" id="UP000596827"/>
    </source>
</evidence>
<sequence>MSGVLVPLITRRVSLVMKSVALAPVSSVMAVIVAISRGSGGAVSIVTSRLTTWLPALPAVSARRAM</sequence>
<protein>
    <submittedName>
        <fullName evidence="2">Uncharacterized protein</fullName>
    </submittedName>
</protein>
<gene>
    <name evidence="2" type="ORF">H8R02_28455</name>
</gene>
<keyword evidence="1" id="KW-0472">Membrane</keyword>
<keyword evidence="1" id="KW-1133">Transmembrane helix</keyword>